<evidence type="ECO:0000256" key="6">
    <source>
        <dbReference type="ARBA" id="ARBA00023014"/>
    </source>
</evidence>
<comment type="cofactor">
    <cofactor evidence="1">
        <name>[4Fe-4S] cluster</name>
        <dbReference type="ChEBI" id="CHEBI:49883"/>
    </cofactor>
</comment>
<evidence type="ECO:0000256" key="1">
    <source>
        <dbReference type="ARBA" id="ARBA00001966"/>
    </source>
</evidence>
<reference evidence="10" key="4">
    <citation type="submission" date="2020-10" db="EMBL/GenBank/DDBJ databases">
        <authorList>
            <person name="Bassil N.M."/>
            <person name="Lloyd J.R."/>
        </authorList>
    </citation>
    <scope>NUCLEOTIDE SEQUENCE</scope>
    <source>
        <strain evidence="10">NB2006</strain>
    </source>
</reference>
<dbReference type="PROSITE" id="PS51379">
    <property type="entry name" value="4FE4S_FER_2"/>
    <property type="match status" value="2"/>
</dbReference>
<dbReference type="Proteomes" id="UP000180175">
    <property type="component" value="Chromosome"/>
</dbReference>
<dbReference type="GO" id="GO:0051539">
    <property type="term" value="F:4 iron, 4 sulfur cluster binding"/>
    <property type="evidence" value="ECO:0007669"/>
    <property type="project" value="UniProtKB-KW"/>
</dbReference>
<evidence type="ECO:0000256" key="2">
    <source>
        <dbReference type="ARBA" id="ARBA00003532"/>
    </source>
</evidence>
<dbReference type="InterPro" id="IPR017900">
    <property type="entry name" value="4Fe4S_Fe_S_CS"/>
</dbReference>
<evidence type="ECO:0000256" key="4">
    <source>
        <dbReference type="ARBA" id="ARBA00022723"/>
    </source>
</evidence>
<feature type="domain" description="4Fe-4S ferredoxin-type" evidence="7">
    <location>
        <begin position="44"/>
        <end position="73"/>
    </location>
</feature>
<dbReference type="InterPro" id="IPR050157">
    <property type="entry name" value="PSI_iron-sulfur_center"/>
</dbReference>
<proteinExistence type="predicted"/>
<keyword evidence="3" id="KW-0004">4Fe-4S</keyword>
<feature type="domain" description="4Fe-4S ferredoxin-type" evidence="7">
    <location>
        <begin position="245"/>
        <end position="273"/>
    </location>
</feature>
<reference evidence="9 11" key="1">
    <citation type="submission" date="2016-10" db="EMBL/GenBank/DDBJ databases">
        <title>Draft genome sequences of four alkaliphilic bacteria belonging to the Anaerobacillus genus.</title>
        <authorList>
            <person name="Bassil N.M."/>
            <person name="Lloyd J.R."/>
        </authorList>
    </citation>
    <scope>NUCLEOTIDE SEQUENCE [LARGE SCALE GENOMIC DNA]</scope>
    <source>
        <strain evidence="9 11">NB2006</strain>
    </source>
</reference>
<dbReference type="Pfam" id="PF12838">
    <property type="entry name" value="Fer4_7"/>
    <property type="match status" value="2"/>
</dbReference>
<dbReference type="EMBL" id="LQXD01000152">
    <property type="protein sequence ID" value="OIJ09559.1"/>
    <property type="molecule type" value="Genomic_DNA"/>
</dbReference>
<dbReference type="InterPro" id="IPR017896">
    <property type="entry name" value="4Fe4S_Fe-S-bd"/>
</dbReference>
<reference evidence="10 11" key="3">
    <citation type="journal article" date="2019" name="Int. J. Syst. Evol. Microbiol.">
        <title>Anaerobacillus isosaccharinicus sp. nov., an alkaliphilic bacterium which degrades isosaccharinic acid.</title>
        <authorList>
            <person name="Bassil N.M."/>
            <person name="Lloyd J.R."/>
        </authorList>
    </citation>
    <scope>NUCLEOTIDE SEQUENCE [LARGE SCALE GENOMIC DNA]</scope>
    <source>
        <strain evidence="10 11">NB2006</strain>
    </source>
</reference>
<dbReference type="PROSITE" id="PS00198">
    <property type="entry name" value="4FE4S_FER_1"/>
    <property type="match status" value="2"/>
</dbReference>
<gene>
    <name evidence="10" type="ORF">AWH56_013020</name>
    <name evidence="9" type="ORF">AWH56_17685</name>
    <name evidence="8" type="ORF">AWH56_20455</name>
</gene>
<reference evidence="10 11" key="2">
    <citation type="journal article" date="2017" name="Genome Announc.">
        <title>Draft Genome Sequences of Four Alkaliphilic Bacteria Belonging to the Anaerobacillus Genus.</title>
        <authorList>
            <person name="Bassil N.M."/>
            <person name="Lloyd J.R."/>
        </authorList>
    </citation>
    <scope>NUCLEOTIDE SEQUENCE [LARGE SCALE GENOMIC DNA]</scope>
    <source>
        <strain evidence="10 11">NB2006</strain>
    </source>
</reference>
<keyword evidence="5" id="KW-0408">Iron</keyword>
<evidence type="ECO:0000313" key="8">
    <source>
        <dbReference type="EMBL" id="OIJ07494.1"/>
    </source>
</evidence>
<organism evidence="9 11">
    <name type="scientific">Anaerobacillus isosaccharinicus</name>
    <dbReference type="NCBI Taxonomy" id="1532552"/>
    <lineage>
        <taxon>Bacteria</taxon>
        <taxon>Bacillati</taxon>
        <taxon>Bacillota</taxon>
        <taxon>Bacilli</taxon>
        <taxon>Bacillales</taxon>
        <taxon>Bacillaceae</taxon>
        <taxon>Anaerobacillus</taxon>
    </lineage>
</organism>
<dbReference type="RefSeq" id="WP_071318299.1">
    <property type="nucleotide sequence ID" value="NZ_CP063356.2"/>
</dbReference>
<dbReference type="EMBL" id="LQXD01000172">
    <property type="protein sequence ID" value="OIJ07494.1"/>
    <property type="molecule type" value="Genomic_DNA"/>
</dbReference>
<evidence type="ECO:0000313" key="9">
    <source>
        <dbReference type="EMBL" id="OIJ09559.1"/>
    </source>
</evidence>
<dbReference type="GO" id="GO:0046872">
    <property type="term" value="F:metal ion binding"/>
    <property type="evidence" value="ECO:0007669"/>
    <property type="project" value="UniProtKB-KW"/>
</dbReference>
<comment type="function">
    <text evidence="2">Ferredoxins are iron-sulfur proteins that transfer electrons in a wide variety of metabolic reactions.</text>
</comment>
<evidence type="ECO:0000313" key="10">
    <source>
        <dbReference type="EMBL" id="QOY38364.1"/>
    </source>
</evidence>
<sequence>MKRVIDKSSVRFLEYYCLYSRNKNAVCTSCIDICPTKAIILEEGKITFDQNSCNDCNLCIHHCPTDALYLEKETLQQYEKKIITRDSVCFTCEKQEHSRDDIIIPCLSSLSPELVLIALMQKKSVQIFSEPAICQKCTLNYNVEKSISWLQEIDYIAYGDVHIINDSYEKSGKKRPITRRELFSLSKTKAKDEVGSLLLDSFDLKLTVKNKIPLPERRKYLAEFIIREKGERYLSIHLAEGLNLTRVKVDEECDLCGRCTQLCPTGALNLSDENDHLTLTYQAIQCINCEICSNNCSYIERSTETCLCRSVISPRKIKSSSVKSCPRCNGDIPNHLELCKDCFDIQKKQNELFSNW</sequence>
<evidence type="ECO:0000256" key="3">
    <source>
        <dbReference type="ARBA" id="ARBA00022485"/>
    </source>
</evidence>
<keyword evidence="4" id="KW-0479">Metal-binding</keyword>
<dbReference type="PANTHER" id="PTHR24960:SF79">
    <property type="entry name" value="PHOTOSYSTEM I IRON-SULFUR CENTER"/>
    <property type="match status" value="1"/>
</dbReference>
<dbReference type="Gene3D" id="3.30.70.20">
    <property type="match status" value="2"/>
</dbReference>
<protein>
    <submittedName>
        <fullName evidence="10">4Fe-4S binding protein</fullName>
    </submittedName>
</protein>
<name>A0A1S2LAP6_9BACI</name>
<keyword evidence="6" id="KW-0411">Iron-sulfur</keyword>
<dbReference type="EMBL" id="CP063356">
    <property type="protein sequence ID" value="QOY38364.1"/>
    <property type="molecule type" value="Genomic_DNA"/>
</dbReference>
<keyword evidence="11" id="KW-1185">Reference proteome</keyword>
<evidence type="ECO:0000313" key="11">
    <source>
        <dbReference type="Proteomes" id="UP000180175"/>
    </source>
</evidence>
<evidence type="ECO:0000259" key="7">
    <source>
        <dbReference type="PROSITE" id="PS51379"/>
    </source>
</evidence>
<evidence type="ECO:0000256" key="5">
    <source>
        <dbReference type="ARBA" id="ARBA00023004"/>
    </source>
</evidence>
<accession>A0A1S2LAP6</accession>
<dbReference type="PANTHER" id="PTHR24960">
    <property type="entry name" value="PHOTOSYSTEM I IRON-SULFUR CENTER-RELATED"/>
    <property type="match status" value="1"/>
</dbReference>
<dbReference type="SUPFAM" id="SSF54862">
    <property type="entry name" value="4Fe-4S ferredoxins"/>
    <property type="match status" value="1"/>
</dbReference>
<dbReference type="AlphaFoldDB" id="A0A1S2LAP6"/>
<dbReference type="KEGG" id="aia:AWH56_013020"/>